<comment type="similarity">
    <text evidence="1">Belongs to the glycerophosphoryl diester phosphodiesterase family.</text>
</comment>
<dbReference type="SUPFAM" id="SSF51695">
    <property type="entry name" value="PLC-like phosphodiesterases"/>
    <property type="match status" value="2"/>
</dbReference>
<comment type="caution">
    <text evidence="10">The sequence shown here is derived from an EMBL/GenBank/DDBJ whole genome shotgun (WGS) entry which is preliminary data.</text>
</comment>
<dbReference type="FunFam" id="3.20.20.190:FF:000023">
    <property type="entry name" value="Glycerophosphodiester phosphodiesterase GDPD5"/>
    <property type="match status" value="1"/>
</dbReference>
<dbReference type="EC" id="3.1.4.46" evidence="2"/>
<protein>
    <recommendedName>
        <fullName evidence="2">glycerophosphodiester phosphodiesterase</fullName>
        <ecNumber evidence="2">3.1.4.46</ecNumber>
    </recommendedName>
</protein>
<evidence type="ECO:0000256" key="5">
    <source>
        <dbReference type="ARBA" id="ARBA00022801"/>
    </source>
</evidence>
<dbReference type="PROSITE" id="PS51704">
    <property type="entry name" value="GP_PDE"/>
    <property type="match status" value="1"/>
</dbReference>
<dbReference type="AlphaFoldDB" id="A0AAW0KH49"/>
<organism evidence="10 11">
    <name type="scientific">Quercus suber</name>
    <name type="common">Cork oak</name>
    <dbReference type="NCBI Taxonomy" id="58331"/>
    <lineage>
        <taxon>Eukaryota</taxon>
        <taxon>Viridiplantae</taxon>
        <taxon>Streptophyta</taxon>
        <taxon>Embryophyta</taxon>
        <taxon>Tracheophyta</taxon>
        <taxon>Spermatophyta</taxon>
        <taxon>Magnoliopsida</taxon>
        <taxon>eudicotyledons</taxon>
        <taxon>Gunneridae</taxon>
        <taxon>Pentapetalae</taxon>
        <taxon>rosids</taxon>
        <taxon>fabids</taxon>
        <taxon>Fagales</taxon>
        <taxon>Fagaceae</taxon>
        <taxon>Quercus</taxon>
    </lineage>
</organism>
<evidence type="ECO:0000256" key="2">
    <source>
        <dbReference type="ARBA" id="ARBA00012247"/>
    </source>
</evidence>
<dbReference type="EMBL" id="PKMF04000299">
    <property type="protein sequence ID" value="KAK7838743.1"/>
    <property type="molecule type" value="Genomic_DNA"/>
</dbReference>
<dbReference type="CDD" id="cd08602">
    <property type="entry name" value="GDPD_ScGlpQ1_like"/>
    <property type="match status" value="1"/>
</dbReference>
<keyword evidence="5" id="KW-0378">Hydrolase</keyword>
<evidence type="ECO:0000256" key="3">
    <source>
        <dbReference type="ARBA" id="ARBA00022729"/>
    </source>
</evidence>
<dbReference type="GO" id="GO:0008889">
    <property type="term" value="F:glycerophosphodiester phosphodiesterase activity"/>
    <property type="evidence" value="ECO:0007669"/>
    <property type="project" value="UniProtKB-EC"/>
</dbReference>
<sequence length="599" mass="69294">MALSPCFSPLVFLFLIVGCVARPFYPLPSKVAEGTRKPLQTSRPYNIAHRGSNGEIPEETAPAYQRAIEEGADFIETDILSSKDGVLISFHDVTLDDTTDILQHKEFANRKRTYEVQGNYTTGFFTVDFTIKELKSLRVKQRYPFRDQQYNGKFTIITFEEYIAIALDAPRVVGIYPEIKNPVFINEHVKWPGGKRFEDKFVETLKKYGYKGSYLSKEWLAQPAFIQSFAPTSLIYVSNQTDLPKIFLIDDVTVPTQDTNQSYWEITSDSYFQYIKQYVEGIGPWKDTVVPVKDNYLLTPTDLVARAHAHNLQVHPYTFRNENQFLHFNFHQDPYQEYAYWIHKIGVDGIFTDFTGSLNNYQEWTSHSSNDSDSSASKLLHKIALLVNSYEKVKWPGGKRFEDKFVETLKKYGYKGSYLSKEWLAQPAFIQSFAPTSLIYVSNQTDLPKIFLIDDVTVPTQDTNQSYWEITSDSYFQYIKQYVEGIGPWKDTVVPVKDNYLLTPTDLVARAHAHNLQVHPYTFRNENQFLHFNFHQDPYQEYAYWIHKIGVDGIFTDFTGSLNNYQEWTSHSSNDSDSSASKLLHKIALLVNSYEKTYS</sequence>
<dbReference type="PANTHER" id="PTHR43620">
    <property type="entry name" value="GLYCEROPHOSPHORYL DIESTER PHOSPHODIESTERASE"/>
    <property type="match status" value="1"/>
</dbReference>
<dbReference type="Gene3D" id="3.20.20.190">
    <property type="entry name" value="Phosphatidylinositol (PI) phosphodiesterase"/>
    <property type="match status" value="2"/>
</dbReference>
<dbReference type="InterPro" id="IPR030395">
    <property type="entry name" value="GP_PDE_dom"/>
</dbReference>
<keyword evidence="6" id="KW-0325">Glycoprotein</keyword>
<dbReference type="Proteomes" id="UP000237347">
    <property type="component" value="Unassembled WGS sequence"/>
</dbReference>
<dbReference type="Pfam" id="PF03009">
    <property type="entry name" value="GDPD"/>
    <property type="match status" value="2"/>
</dbReference>
<keyword evidence="4" id="KW-0319">Glycerol metabolism</keyword>
<evidence type="ECO:0000259" key="9">
    <source>
        <dbReference type="PROSITE" id="PS51704"/>
    </source>
</evidence>
<feature type="chain" id="PRO_5043765826" description="glycerophosphodiester phosphodiesterase" evidence="8">
    <location>
        <begin position="22"/>
        <end position="599"/>
    </location>
</feature>
<evidence type="ECO:0000256" key="6">
    <source>
        <dbReference type="ARBA" id="ARBA00023180"/>
    </source>
</evidence>
<accession>A0AAW0KH49</accession>
<reference evidence="10 11" key="1">
    <citation type="journal article" date="2018" name="Sci. Data">
        <title>The draft genome sequence of cork oak.</title>
        <authorList>
            <person name="Ramos A.M."/>
            <person name="Usie A."/>
            <person name="Barbosa P."/>
            <person name="Barros P.M."/>
            <person name="Capote T."/>
            <person name="Chaves I."/>
            <person name="Simoes F."/>
            <person name="Abreu I."/>
            <person name="Carrasquinho I."/>
            <person name="Faro C."/>
            <person name="Guimaraes J.B."/>
            <person name="Mendonca D."/>
            <person name="Nobrega F."/>
            <person name="Rodrigues L."/>
            <person name="Saibo N.J.M."/>
            <person name="Varela M.C."/>
            <person name="Egas C."/>
            <person name="Matos J."/>
            <person name="Miguel C.M."/>
            <person name="Oliveira M.M."/>
            <person name="Ricardo C.P."/>
            <person name="Goncalves S."/>
        </authorList>
    </citation>
    <scope>NUCLEOTIDE SEQUENCE [LARGE SCALE GENOMIC DNA]</scope>
    <source>
        <strain evidence="11">cv. HL8</strain>
    </source>
</reference>
<dbReference type="PANTHER" id="PTHR43620:SF7">
    <property type="entry name" value="GLYCEROPHOSPHODIESTER PHOSPHODIESTERASE GDPD5-RELATED"/>
    <property type="match status" value="1"/>
</dbReference>
<evidence type="ECO:0000256" key="1">
    <source>
        <dbReference type="ARBA" id="ARBA00007277"/>
    </source>
</evidence>
<feature type="signal peptide" evidence="8">
    <location>
        <begin position="1"/>
        <end position="21"/>
    </location>
</feature>
<evidence type="ECO:0000313" key="10">
    <source>
        <dbReference type="EMBL" id="KAK7838743.1"/>
    </source>
</evidence>
<gene>
    <name evidence="10" type="primary">GDPD5</name>
    <name evidence="10" type="ORF">CFP56_019257</name>
</gene>
<evidence type="ECO:0000256" key="7">
    <source>
        <dbReference type="ARBA" id="ARBA00047512"/>
    </source>
</evidence>
<feature type="domain" description="GP-PDE" evidence="9">
    <location>
        <begin position="44"/>
        <end position="362"/>
    </location>
</feature>
<dbReference type="InterPro" id="IPR017946">
    <property type="entry name" value="PLC-like_Pdiesterase_TIM-brl"/>
</dbReference>
<evidence type="ECO:0000313" key="11">
    <source>
        <dbReference type="Proteomes" id="UP000237347"/>
    </source>
</evidence>
<keyword evidence="11" id="KW-1185">Reference proteome</keyword>
<proteinExistence type="inferred from homology"/>
<evidence type="ECO:0000256" key="8">
    <source>
        <dbReference type="SAM" id="SignalP"/>
    </source>
</evidence>
<keyword evidence="3 8" id="KW-0732">Signal</keyword>
<name>A0AAW0KH49_QUESU</name>
<dbReference type="GO" id="GO:0006071">
    <property type="term" value="P:glycerol metabolic process"/>
    <property type="evidence" value="ECO:0007669"/>
    <property type="project" value="UniProtKB-KW"/>
</dbReference>
<evidence type="ECO:0000256" key="4">
    <source>
        <dbReference type="ARBA" id="ARBA00022798"/>
    </source>
</evidence>
<comment type="catalytic activity">
    <reaction evidence="7">
        <text>a sn-glycero-3-phosphodiester + H2O = an alcohol + sn-glycerol 3-phosphate + H(+)</text>
        <dbReference type="Rhea" id="RHEA:12969"/>
        <dbReference type="ChEBI" id="CHEBI:15377"/>
        <dbReference type="ChEBI" id="CHEBI:15378"/>
        <dbReference type="ChEBI" id="CHEBI:30879"/>
        <dbReference type="ChEBI" id="CHEBI:57597"/>
        <dbReference type="ChEBI" id="CHEBI:83408"/>
        <dbReference type="EC" id="3.1.4.46"/>
    </reaction>
</comment>
<dbReference type="GO" id="GO:0006629">
    <property type="term" value="P:lipid metabolic process"/>
    <property type="evidence" value="ECO:0007669"/>
    <property type="project" value="InterPro"/>
</dbReference>
<dbReference type="GO" id="GO:0005773">
    <property type="term" value="C:vacuole"/>
    <property type="evidence" value="ECO:0007669"/>
    <property type="project" value="TreeGrafter"/>
</dbReference>